<evidence type="ECO:0000313" key="1">
    <source>
        <dbReference type="EMBL" id="RZF66295.1"/>
    </source>
</evidence>
<protein>
    <submittedName>
        <fullName evidence="1">Uncharacterized protein</fullName>
    </submittedName>
</protein>
<keyword evidence="2" id="KW-1185">Reference proteome</keyword>
<accession>A0A4Q6Y124</accession>
<comment type="caution">
    <text evidence="1">The sequence shown here is derived from an EMBL/GenBank/DDBJ whole genome shotgun (WGS) entry which is preliminary data.</text>
</comment>
<sequence length="67" mass="7203">MPRGAHADRVLELRDAGGQFLCFVPESGSPEMAKTAYSLYLQGLRAGEQLALAKLHMMIGAALNLTD</sequence>
<proteinExistence type="predicted"/>
<name>A0A4Q6Y124_9SPHN</name>
<reference evidence="1 2" key="1">
    <citation type="submission" date="2019-02" db="EMBL/GenBank/DDBJ databases">
        <authorList>
            <person name="Li Y."/>
        </authorList>
    </citation>
    <scope>NUCLEOTIDE SEQUENCE [LARGE SCALE GENOMIC DNA]</scope>
    <source>
        <strain evidence="1 2">3-7</strain>
    </source>
</reference>
<evidence type="ECO:0000313" key="2">
    <source>
        <dbReference type="Proteomes" id="UP000292085"/>
    </source>
</evidence>
<dbReference type="OrthoDB" id="7476225at2"/>
<dbReference type="AlphaFoldDB" id="A0A4Q6Y124"/>
<dbReference type="Proteomes" id="UP000292085">
    <property type="component" value="Unassembled WGS sequence"/>
</dbReference>
<organism evidence="1 2">
    <name type="scientific">Sphingomonas populi</name>
    <dbReference type="NCBI Taxonomy" id="2484750"/>
    <lineage>
        <taxon>Bacteria</taxon>
        <taxon>Pseudomonadati</taxon>
        <taxon>Pseudomonadota</taxon>
        <taxon>Alphaproteobacteria</taxon>
        <taxon>Sphingomonadales</taxon>
        <taxon>Sphingomonadaceae</taxon>
        <taxon>Sphingomonas</taxon>
    </lineage>
</organism>
<dbReference type="EMBL" id="SGIS01000002">
    <property type="protein sequence ID" value="RZF66295.1"/>
    <property type="molecule type" value="Genomic_DNA"/>
</dbReference>
<gene>
    <name evidence="1" type="ORF">EWE75_02500</name>
</gene>